<sequence>MRTPILYGSVHLLFYRNDEVLLLKRQNTGFEDGKWSVVAGRMDGGEEVKAAAIREAKEEAGVDIDPTEVDVIGVMHRKNTSSEWIDFFLKVRSWKGQLINAEPHKCEELEWFKLSELPEPMVSYIHKALTTKQQDGVWFESVNW</sequence>
<reference evidence="4" key="1">
    <citation type="submission" date="2019-10" db="EMBL/GenBank/DDBJ databases">
        <title>Description of Paenibacillus glebae sp. nov.</title>
        <authorList>
            <person name="Carlier A."/>
            <person name="Qi S."/>
        </authorList>
    </citation>
    <scope>NUCLEOTIDE SEQUENCE</scope>
    <source>
        <strain evidence="4">LMG 31456</strain>
    </source>
</reference>
<dbReference type="PANTHER" id="PTHR43046:SF2">
    <property type="entry name" value="8-OXO-DGTP DIPHOSPHATASE-RELATED"/>
    <property type="match status" value="1"/>
</dbReference>
<dbReference type="RefSeq" id="WP_171654942.1">
    <property type="nucleotide sequence ID" value="NZ_WHOD01000101.1"/>
</dbReference>
<proteinExistence type="predicted"/>
<organism evidence="4 5">
    <name type="scientific">Paenibacillus foliorum</name>
    <dbReference type="NCBI Taxonomy" id="2654974"/>
    <lineage>
        <taxon>Bacteria</taxon>
        <taxon>Bacillati</taxon>
        <taxon>Bacillota</taxon>
        <taxon>Bacilli</taxon>
        <taxon>Bacillales</taxon>
        <taxon>Paenibacillaceae</taxon>
        <taxon>Paenibacillus</taxon>
    </lineage>
</organism>
<dbReference type="GO" id="GO:0016787">
    <property type="term" value="F:hydrolase activity"/>
    <property type="evidence" value="ECO:0007669"/>
    <property type="project" value="UniProtKB-KW"/>
</dbReference>
<dbReference type="InterPro" id="IPR015797">
    <property type="entry name" value="NUDIX_hydrolase-like_dom_sf"/>
</dbReference>
<dbReference type="Gene3D" id="3.90.79.10">
    <property type="entry name" value="Nucleoside Triphosphate Pyrophosphohydrolase"/>
    <property type="match status" value="1"/>
</dbReference>
<comment type="caution">
    <text evidence="4">The sequence shown here is derived from an EMBL/GenBank/DDBJ whole genome shotgun (WGS) entry which is preliminary data.</text>
</comment>
<keyword evidence="5" id="KW-1185">Reference proteome</keyword>
<evidence type="ECO:0000313" key="4">
    <source>
        <dbReference type="EMBL" id="NOU96712.1"/>
    </source>
</evidence>
<comment type="cofactor">
    <cofactor evidence="1">
        <name>Mg(2+)</name>
        <dbReference type="ChEBI" id="CHEBI:18420"/>
    </cofactor>
</comment>
<dbReference type="InterPro" id="IPR020084">
    <property type="entry name" value="NUDIX_hydrolase_CS"/>
</dbReference>
<evidence type="ECO:0000256" key="1">
    <source>
        <dbReference type="ARBA" id="ARBA00001946"/>
    </source>
</evidence>
<dbReference type="PROSITE" id="PS00893">
    <property type="entry name" value="NUDIX_BOX"/>
    <property type="match status" value="1"/>
</dbReference>
<dbReference type="Pfam" id="PF00293">
    <property type="entry name" value="NUDIX"/>
    <property type="match status" value="1"/>
</dbReference>
<evidence type="ECO:0000256" key="2">
    <source>
        <dbReference type="ARBA" id="ARBA00022801"/>
    </source>
</evidence>
<keyword evidence="2" id="KW-0378">Hydrolase</keyword>
<dbReference type="PROSITE" id="PS51462">
    <property type="entry name" value="NUDIX"/>
    <property type="match status" value="1"/>
</dbReference>
<dbReference type="SUPFAM" id="SSF55811">
    <property type="entry name" value="Nudix"/>
    <property type="match status" value="1"/>
</dbReference>
<dbReference type="InterPro" id="IPR000086">
    <property type="entry name" value="NUDIX_hydrolase_dom"/>
</dbReference>
<dbReference type="PANTHER" id="PTHR43046">
    <property type="entry name" value="GDP-MANNOSE MANNOSYL HYDROLASE"/>
    <property type="match status" value="1"/>
</dbReference>
<dbReference type="CDD" id="cd04683">
    <property type="entry name" value="NUDIX_Hydrolase"/>
    <property type="match status" value="1"/>
</dbReference>
<feature type="domain" description="Nudix hydrolase" evidence="3">
    <location>
        <begin position="5"/>
        <end position="134"/>
    </location>
</feature>
<name>A0A972K559_9BACL</name>
<evidence type="ECO:0000313" key="5">
    <source>
        <dbReference type="Proteomes" id="UP000641588"/>
    </source>
</evidence>
<dbReference type="AlphaFoldDB" id="A0A972K559"/>
<evidence type="ECO:0000259" key="3">
    <source>
        <dbReference type="PROSITE" id="PS51462"/>
    </source>
</evidence>
<dbReference type="EMBL" id="WHOD01000101">
    <property type="protein sequence ID" value="NOU96712.1"/>
    <property type="molecule type" value="Genomic_DNA"/>
</dbReference>
<gene>
    <name evidence="4" type="ORF">GC093_26340</name>
</gene>
<accession>A0A972K559</accession>
<protein>
    <submittedName>
        <fullName evidence="4">NUDIX domain-containing protein</fullName>
    </submittedName>
</protein>
<dbReference type="Proteomes" id="UP000641588">
    <property type="component" value="Unassembled WGS sequence"/>
</dbReference>